<keyword evidence="4" id="KW-1185">Reference proteome</keyword>
<dbReference type="Pfam" id="PF13905">
    <property type="entry name" value="Thioredoxin_8"/>
    <property type="match status" value="1"/>
</dbReference>
<organism evidence="3 4">
    <name type="scientific">Butyricimonas virosa</name>
    <dbReference type="NCBI Taxonomy" id="544645"/>
    <lineage>
        <taxon>Bacteria</taxon>
        <taxon>Pseudomonadati</taxon>
        <taxon>Bacteroidota</taxon>
        <taxon>Bacteroidia</taxon>
        <taxon>Bacteroidales</taxon>
        <taxon>Odoribacteraceae</taxon>
        <taxon>Butyricimonas</taxon>
    </lineage>
</organism>
<dbReference type="EMBL" id="CP069450">
    <property type="protein sequence ID" value="QRO48874.1"/>
    <property type="molecule type" value="Genomic_DNA"/>
</dbReference>
<keyword evidence="1" id="KW-0472">Membrane</keyword>
<dbReference type="GeneID" id="93098500"/>
<dbReference type="RefSeq" id="WP_027202624.1">
    <property type="nucleotide sequence ID" value="NZ_CAJKXH010000057.1"/>
</dbReference>
<dbReference type="InterPro" id="IPR036249">
    <property type="entry name" value="Thioredoxin-like_sf"/>
</dbReference>
<dbReference type="SUPFAM" id="SSF52833">
    <property type="entry name" value="Thioredoxin-like"/>
    <property type="match status" value="1"/>
</dbReference>
<keyword evidence="1" id="KW-0812">Transmembrane</keyword>
<reference evidence="3 4" key="1">
    <citation type="submission" date="2021-02" db="EMBL/GenBank/DDBJ databases">
        <title>FDA dAtabase for Regulatory Grade micrObial Sequences (FDA-ARGOS): Supporting development and validation of Infectious Disease Dx tests.</title>
        <authorList>
            <person name="Carlson P."/>
            <person name="Fischbach M."/>
            <person name="Hastie J."/>
            <person name="Bilen M."/>
            <person name="Cheng A."/>
            <person name="Tallon L."/>
            <person name="Sadzewicz L."/>
            <person name="Zhao X."/>
            <person name="Boylan J."/>
            <person name="Ott S."/>
            <person name="Bowen H."/>
            <person name="Vavikolanu K."/>
            <person name="Mehta A."/>
            <person name="Aluvathingal J."/>
            <person name="Nadendla S."/>
            <person name="Yan Y."/>
            <person name="Sichtig H."/>
        </authorList>
    </citation>
    <scope>NUCLEOTIDE SEQUENCE [LARGE SCALE GENOMIC DNA]</scope>
    <source>
        <strain evidence="3 4">FDAARGOS_1229</strain>
    </source>
</reference>
<accession>A0ABX7H1J2</accession>
<evidence type="ECO:0000259" key="2">
    <source>
        <dbReference type="Pfam" id="PF13905"/>
    </source>
</evidence>
<dbReference type="Proteomes" id="UP000654720">
    <property type="component" value="Chromosome"/>
</dbReference>
<gene>
    <name evidence="3" type="ORF">I6J59_13120</name>
</gene>
<sequence>MKTYILYIITTLLIVNIGLFMINIYKNKQISQNNLYDYFYSISRKKSELVTSCELQAINPFFYIGKDTIKNINIKDVIKEKILCFYFSSHTCPPCLDNIRDLIEKIFPNYKERNDIIFISNDMEFRLLENFYEKPIFWNKNKKLGPAFEKSETPTFFILDKDLQAKCVFIADKMTPEYIEDYLQIIKQRFLDKK</sequence>
<feature type="transmembrane region" description="Helical" evidence="1">
    <location>
        <begin position="6"/>
        <end position="25"/>
    </location>
</feature>
<dbReference type="InterPro" id="IPR012336">
    <property type="entry name" value="Thioredoxin-like_fold"/>
</dbReference>
<feature type="domain" description="Thioredoxin-like fold" evidence="2">
    <location>
        <begin position="81"/>
        <end position="162"/>
    </location>
</feature>
<evidence type="ECO:0000313" key="4">
    <source>
        <dbReference type="Proteomes" id="UP000654720"/>
    </source>
</evidence>
<proteinExistence type="predicted"/>
<evidence type="ECO:0000256" key="1">
    <source>
        <dbReference type="SAM" id="Phobius"/>
    </source>
</evidence>
<evidence type="ECO:0000313" key="3">
    <source>
        <dbReference type="EMBL" id="QRO48874.1"/>
    </source>
</evidence>
<name>A0ABX7H1J2_9BACT</name>
<dbReference type="Gene3D" id="3.40.30.10">
    <property type="entry name" value="Glutaredoxin"/>
    <property type="match status" value="1"/>
</dbReference>
<keyword evidence="1" id="KW-1133">Transmembrane helix</keyword>
<protein>
    <recommendedName>
        <fullName evidence="2">Thioredoxin-like fold domain-containing protein</fullName>
    </recommendedName>
</protein>